<dbReference type="Pfam" id="PF07883">
    <property type="entry name" value="Cupin_2"/>
    <property type="match status" value="1"/>
</dbReference>
<feature type="domain" description="Cupin type-2" evidence="1">
    <location>
        <begin position="103"/>
        <end position="171"/>
    </location>
</feature>
<dbReference type="Gene3D" id="2.60.120.10">
    <property type="entry name" value="Jelly Rolls"/>
    <property type="match status" value="1"/>
</dbReference>
<dbReference type="AlphaFoldDB" id="A0A161LGU3"/>
<dbReference type="InterPro" id="IPR013096">
    <property type="entry name" value="Cupin_2"/>
</dbReference>
<evidence type="ECO:0000259" key="1">
    <source>
        <dbReference type="Pfam" id="PF07883"/>
    </source>
</evidence>
<reference evidence="3" key="1">
    <citation type="submission" date="2016-04" db="EMBL/GenBank/DDBJ databases">
        <title>Draft genome sequence of Paludibacter jiangxiensis strain NM7.</title>
        <authorList>
            <person name="Qiu Y."/>
            <person name="Matsuura N."/>
            <person name="Ohashi A."/>
            <person name="Tourlousse M.D."/>
            <person name="Sekiguchi Y."/>
        </authorList>
    </citation>
    <scope>NUCLEOTIDE SEQUENCE [LARGE SCALE GENOMIC DNA]</scope>
    <source>
        <strain evidence="3">NM7</strain>
    </source>
</reference>
<dbReference type="SUPFAM" id="SSF51182">
    <property type="entry name" value="RmlC-like cupins"/>
    <property type="match status" value="1"/>
</dbReference>
<reference evidence="3" key="2">
    <citation type="journal article" date="2017" name="Genome Announc.">
        <title>Draft genome sequence of Paludibacter jiangxiensis NM7(T), a propionate-producing fermentative bacterium.</title>
        <authorList>
            <person name="Qiu Y.-L."/>
            <person name="Tourlousse D.M."/>
            <person name="Matsuura N."/>
            <person name="Ohashi A."/>
            <person name="Sekiguchi Y."/>
        </authorList>
    </citation>
    <scope>NUCLEOTIDE SEQUENCE [LARGE SCALE GENOMIC DNA]</scope>
    <source>
        <strain evidence="3">NM7</strain>
    </source>
</reference>
<gene>
    <name evidence="2" type="ORF">PJIAN_4787</name>
</gene>
<accession>A0A161LGU3</accession>
<protein>
    <submittedName>
        <fullName evidence="2">Cupin domain-containing protein</fullName>
    </submittedName>
</protein>
<dbReference type="EMBL" id="BDCR01000004">
    <property type="protein sequence ID" value="GAT64237.1"/>
    <property type="molecule type" value="Genomic_DNA"/>
</dbReference>
<organism evidence="2 3">
    <name type="scientific">Paludibacter jiangxiensis</name>
    <dbReference type="NCBI Taxonomy" id="681398"/>
    <lineage>
        <taxon>Bacteria</taxon>
        <taxon>Pseudomonadati</taxon>
        <taxon>Bacteroidota</taxon>
        <taxon>Bacteroidia</taxon>
        <taxon>Bacteroidales</taxon>
        <taxon>Paludibacteraceae</taxon>
        <taxon>Paludibacter</taxon>
    </lineage>
</organism>
<name>A0A161LGU3_9BACT</name>
<proteinExistence type="predicted"/>
<sequence>MYEAAFCFTFTNKQVTNQIKSGYFLFLATFCWQNKRIFGVVHHPHHRSSANSILLTMATIIKSEERNFSESPNKIDGFKIFTEQSRVMKGVNPKNLNFDIRLLQPQQCSAPYHFHRFSEELFVILSGSCTLRTPNGFDTVSVGDILFFEMGESGAHQLYNHTDAPCTFLDIRTYIGFDVCEYPDSNKLLIAPSFEIFAKDATLNYFEGEEKIPEKWRNEWK</sequence>
<dbReference type="STRING" id="681398.PJIAN_4787"/>
<comment type="caution">
    <text evidence="2">The sequence shown here is derived from an EMBL/GenBank/DDBJ whole genome shotgun (WGS) entry which is preliminary data.</text>
</comment>
<dbReference type="Proteomes" id="UP000076586">
    <property type="component" value="Unassembled WGS sequence"/>
</dbReference>
<evidence type="ECO:0000313" key="2">
    <source>
        <dbReference type="EMBL" id="GAT64237.1"/>
    </source>
</evidence>
<keyword evidence="3" id="KW-1185">Reference proteome</keyword>
<evidence type="ECO:0000313" key="3">
    <source>
        <dbReference type="Proteomes" id="UP000076586"/>
    </source>
</evidence>
<dbReference type="InterPro" id="IPR014710">
    <property type="entry name" value="RmlC-like_jellyroll"/>
</dbReference>
<dbReference type="InterPro" id="IPR011051">
    <property type="entry name" value="RmlC_Cupin_sf"/>
</dbReference>